<proteinExistence type="predicted"/>
<accession>X1D0C9</accession>
<evidence type="ECO:0000313" key="1">
    <source>
        <dbReference type="EMBL" id="GAG98552.1"/>
    </source>
</evidence>
<dbReference type="InterPro" id="IPR036390">
    <property type="entry name" value="WH_DNA-bd_sf"/>
</dbReference>
<reference evidence="1" key="1">
    <citation type="journal article" date="2014" name="Front. Microbiol.">
        <title>High frequency of phylogenetically diverse reductive dehalogenase-homologous genes in deep subseafloor sedimentary metagenomes.</title>
        <authorList>
            <person name="Kawai M."/>
            <person name="Futagami T."/>
            <person name="Toyoda A."/>
            <person name="Takaki Y."/>
            <person name="Nishi S."/>
            <person name="Hori S."/>
            <person name="Arai W."/>
            <person name="Tsubouchi T."/>
            <person name="Morono Y."/>
            <person name="Uchiyama I."/>
            <person name="Ito T."/>
            <person name="Fujiyama A."/>
            <person name="Inagaki F."/>
            <person name="Takami H."/>
        </authorList>
    </citation>
    <scope>NUCLEOTIDE SEQUENCE</scope>
    <source>
        <strain evidence="1">Expedition CK06-06</strain>
    </source>
</reference>
<sequence length="278" mass="33209">YDKVESRKKLIFPPNSILKKRNYEHTVHWVLYNNESLRWSDFRSEPLSINQSSLSKSLNSLKIKGILINENKEYKITSEGRAQYSKMLREYDLDRQSILEDETNRIDEITERTSEFFERFEIDDGELKFRFLNNILKLEYSKAEEFVLEDDFNKIILFLSMNHPDQFPNYISPEEFSLKYGIKKTTLDFFVDKIVEEHIYPIKFFKIVVEDDKNYYFQANGELEKILNAIVEKHITKFTYLNKFHSTSEDGSKIIDIEQVLNQILKNISGFLFNEKLK</sequence>
<protein>
    <recommendedName>
        <fullName evidence="2">ArnR1-like winged helix-turn-helix domain-containing protein</fullName>
    </recommendedName>
</protein>
<evidence type="ECO:0008006" key="2">
    <source>
        <dbReference type="Google" id="ProtNLM"/>
    </source>
</evidence>
<feature type="non-terminal residue" evidence="1">
    <location>
        <position position="278"/>
    </location>
</feature>
<feature type="non-terminal residue" evidence="1">
    <location>
        <position position="1"/>
    </location>
</feature>
<organism evidence="1">
    <name type="scientific">marine sediment metagenome</name>
    <dbReference type="NCBI Taxonomy" id="412755"/>
    <lineage>
        <taxon>unclassified sequences</taxon>
        <taxon>metagenomes</taxon>
        <taxon>ecological metagenomes</taxon>
    </lineage>
</organism>
<dbReference type="EMBL" id="BART01026576">
    <property type="protein sequence ID" value="GAG98552.1"/>
    <property type="molecule type" value="Genomic_DNA"/>
</dbReference>
<gene>
    <name evidence="1" type="ORF">S01H4_47359</name>
</gene>
<dbReference type="AlphaFoldDB" id="X1D0C9"/>
<dbReference type="SUPFAM" id="SSF46785">
    <property type="entry name" value="Winged helix' DNA-binding domain"/>
    <property type="match status" value="1"/>
</dbReference>
<name>X1D0C9_9ZZZZ</name>
<comment type="caution">
    <text evidence="1">The sequence shown here is derived from an EMBL/GenBank/DDBJ whole genome shotgun (WGS) entry which is preliminary data.</text>
</comment>